<reference evidence="2 3" key="1">
    <citation type="submission" date="2015-04" db="EMBL/GenBank/DDBJ databases">
        <authorList>
            <person name="Heijne W.H."/>
            <person name="Fedorova N.D."/>
            <person name="Nierman W.C."/>
            <person name="Vollebregt A.W."/>
            <person name="Zhao Z."/>
            <person name="Wu L."/>
            <person name="Kumar M."/>
            <person name="Stam H."/>
            <person name="van den Berg M.A."/>
            <person name="Pel H.J."/>
        </authorList>
    </citation>
    <scope>NUCLEOTIDE SEQUENCE [LARGE SCALE GENOMIC DNA]</scope>
    <source>
        <strain evidence="2 3">CBS 393.64</strain>
    </source>
</reference>
<proteinExistence type="predicted"/>
<dbReference type="AlphaFoldDB" id="A0A0F4YQX2"/>
<protein>
    <submittedName>
        <fullName evidence="2">Uncharacterized protein</fullName>
    </submittedName>
</protein>
<dbReference type="RefSeq" id="XP_013326848.1">
    <property type="nucleotide sequence ID" value="XM_013471394.1"/>
</dbReference>
<name>A0A0F4YQX2_RASE3</name>
<comment type="caution">
    <text evidence="2">The sequence shown here is derived from an EMBL/GenBank/DDBJ whole genome shotgun (WGS) entry which is preliminary data.</text>
</comment>
<evidence type="ECO:0000313" key="2">
    <source>
        <dbReference type="EMBL" id="KKA20236.1"/>
    </source>
</evidence>
<gene>
    <name evidence="2" type="ORF">T310_5742</name>
</gene>
<keyword evidence="1" id="KW-0732">Signal</keyword>
<organism evidence="2 3">
    <name type="scientific">Rasamsonia emersonii (strain ATCC 16479 / CBS 393.64 / IMI 116815)</name>
    <dbReference type="NCBI Taxonomy" id="1408163"/>
    <lineage>
        <taxon>Eukaryota</taxon>
        <taxon>Fungi</taxon>
        <taxon>Dikarya</taxon>
        <taxon>Ascomycota</taxon>
        <taxon>Pezizomycotina</taxon>
        <taxon>Eurotiomycetes</taxon>
        <taxon>Eurotiomycetidae</taxon>
        <taxon>Eurotiales</taxon>
        <taxon>Trichocomaceae</taxon>
        <taxon>Rasamsonia</taxon>
    </lineage>
</organism>
<dbReference type="EMBL" id="LASV01000278">
    <property type="protein sequence ID" value="KKA20236.1"/>
    <property type="molecule type" value="Genomic_DNA"/>
</dbReference>
<dbReference type="OrthoDB" id="4383200at2759"/>
<evidence type="ECO:0000256" key="1">
    <source>
        <dbReference type="SAM" id="SignalP"/>
    </source>
</evidence>
<dbReference type="GeneID" id="25318082"/>
<evidence type="ECO:0000313" key="3">
    <source>
        <dbReference type="Proteomes" id="UP000053958"/>
    </source>
</evidence>
<keyword evidence="3" id="KW-1185">Reference proteome</keyword>
<dbReference type="Proteomes" id="UP000053958">
    <property type="component" value="Unassembled WGS sequence"/>
</dbReference>
<sequence length="190" mass="20672">MKFSSAFLATALAFATSVVAAPDGSASGVLHPIAQDHNEHHGEHGHGGPQLPGLNYAIDRNYTADVHYEKIDISLTSAAFFHQLAVVDVKYNAAGTVYASQEHKVFVPYHPDWTLVNSWEPGYWPNGHLRVDFYTRFDPRDCALEVKWNLSGSGAVLEKLHQVVGPDRIGDDEFRGGMEALGVCGGLGGR</sequence>
<feature type="signal peptide" evidence="1">
    <location>
        <begin position="1"/>
        <end position="20"/>
    </location>
</feature>
<accession>A0A0F4YQX2</accession>
<feature type="chain" id="PRO_5002481916" evidence="1">
    <location>
        <begin position="21"/>
        <end position="190"/>
    </location>
</feature>